<name>A0ABM8IGG3_9BACE</name>
<proteinExistence type="predicted"/>
<organism evidence="4 5">
    <name type="scientific">Bacteroides sedimenti</name>
    <dbReference type="NCBI Taxonomy" id="2136147"/>
    <lineage>
        <taxon>Bacteria</taxon>
        <taxon>Pseudomonadati</taxon>
        <taxon>Bacteroidota</taxon>
        <taxon>Bacteroidia</taxon>
        <taxon>Bacteroidales</taxon>
        <taxon>Bacteroidaceae</taxon>
        <taxon>Bacteroides</taxon>
    </lineage>
</organism>
<keyword evidence="5" id="KW-1185">Reference proteome</keyword>
<dbReference type="Gene3D" id="3.20.20.370">
    <property type="entry name" value="Glycoside hydrolase/deacetylase"/>
    <property type="match status" value="1"/>
</dbReference>
<keyword evidence="2" id="KW-0732">Signal</keyword>
<feature type="domain" description="NodB homology" evidence="3">
    <location>
        <begin position="45"/>
        <end position="206"/>
    </location>
</feature>
<dbReference type="InterPro" id="IPR002509">
    <property type="entry name" value="NODB_dom"/>
</dbReference>
<evidence type="ECO:0000256" key="1">
    <source>
        <dbReference type="ARBA" id="ARBA00004613"/>
    </source>
</evidence>
<dbReference type="Pfam" id="PF01522">
    <property type="entry name" value="Polysacc_deac_1"/>
    <property type="match status" value="1"/>
</dbReference>
<dbReference type="CDD" id="cd10918">
    <property type="entry name" value="CE4_NodB_like_5s_6s"/>
    <property type="match status" value="1"/>
</dbReference>
<dbReference type="EMBL" id="AP028055">
    <property type="protein sequence ID" value="BEH00330.1"/>
    <property type="molecule type" value="Genomic_DNA"/>
</dbReference>
<sequence>MKSEYAVTPATFEAQIKMLADSGYHSILPEQLYNYLVYNKTLPEKPVLITFDDSRAEHFNIAAPVLQKYGFRGIFFIMTITYNKKNYMTKGQIAELTKMGHVIGLHSWDHVMVTKYNEDDWVKELVNPKKELERIIGMPVEYWAYPNGVYNRKAAERLSHDFKLSFILTTPRDSLYPLQTVRRMIVPKISAKTLLISMHKVFRREK</sequence>
<reference evidence="4 5" key="1">
    <citation type="submission" date="2023-04" db="EMBL/GenBank/DDBJ databases">
        <title>Draft genome sequence of acteroides sedimenti strain YN3PY1.</title>
        <authorList>
            <person name="Yoshida N."/>
        </authorList>
    </citation>
    <scope>NUCLEOTIDE SEQUENCE [LARGE SCALE GENOMIC DNA]</scope>
    <source>
        <strain evidence="4 5">YN3PY1</strain>
    </source>
</reference>
<dbReference type="InterPro" id="IPR011330">
    <property type="entry name" value="Glyco_hydro/deAcase_b/a-brl"/>
</dbReference>
<evidence type="ECO:0000313" key="4">
    <source>
        <dbReference type="EMBL" id="BEH00330.1"/>
    </source>
</evidence>
<evidence type="ECO:0000313" key="5">
    <source>
        <dbReference type="Proteomes" id="UP001496674"/>
    </source>
</evidence>
<evidence type="ECO:0000259" key="3">
    <source>
        <dbReference type="PROSITE" id="PS51677"/>
    </source>
</evidence>
<dbReference type="SUPFAM" id="SSF88713">
    <property type="entry name" value="Glycoside hydrolase/deacetylase"/>
    <property type="match status" value="1"/>
</dbReference>
<comment type="subcellular location">
    <subcellularLocation>
        <location evidence="1">Secreted</location>
    </subcellularLocation>
</comment>
<protein>
    <recommendedName>
        <fullName evidence="3">NodB homology domain-containing protein</fullName>
    </recommendedName>
</protein>
<dbReference type="PANTHER" id="PTHR34216">
    <property type="match status" value="1"/>
</dbReference>
<evidence type="ECO:0000256" key="2">
    <source>
        <dbReference type="ARBA" id="ARBA00022729"/>
    </source>
</evidence>
<accession>A0ABM8IGG3</accession>
<dbReference type="Proteomes" id="UP001496674">
    <property type="component" value="Chromosome"/>
</dbReference>
<dbReference type="PANTHER" id="PTHR34216:SF3">
    <property type="entry name" value="POLY-BETA-1,6-N-ACETYL-D-GLUCOSAMINE N-DEACETYLASE"/>
    <property type="match status" value="1"/>
</dbReference>
<dbReference type="PROSITE" id="PS51677">
    <property type="entry name" value="NODB"/>
    <property type="match status" value="1"/>
</dbReference>
<dbReference type="InterPro" id="IPR051398">
    <property type="entry name" value="Polysacch_Deacetylase"/>
</dbReference>
<gene>
    <name evidence="4" type="ORF">BSYN_25940</name>
</gene>